<proteinExistence type="predicted"/>
<evidence type="ECO:0000256" key="3">
    <source>
        <dbReference type="ARBA" id="ARBA00023015"/>
    </source>
</evidence>
<feature type="domain" description="Response regulatory" evidence="7">
    <location>
        <begin position="5"/>
        <end position="119"/>
    </location>
</feature>
<evidence type="ECO:0000313" key="8">
    <source>
        <dbReference type="EMBL" id="BDU76093.1"/>
    </source>
</evidence>
<dbReference type="SUPFAM" id="SSF52172">
    <property type="entry name" value="CheY-like"/>
    <property type="match status" value="1"/>
</dbReference>
<dbReference type="AlphaFoldDB" id="A0AA48H514"/>
<evidence type="ECO:0000256" key="2">
    <source>
        <dbReference type="ARBA" id="ARBA00022840"/>
    </source>
</evidence>
<dbReference type="InterPro" id="IPR002078">
    <property type="entry name" value="Sigma_54_int"/>
</dbReference>
<dbReference type="InterPro" id="IPR003593">
    <property type="entry name" value="AAA+_ATPase"/>
</dbReference>
<evidence type="ECO:0000256" key="4">
    <source>
        <dbReference type="ARBA" id="ARBA00023163"/>
    </source>
</evidence>
<dbReference type="GO" id="GO:0005524">
    <property type="term" value="F:ATP binding"/>
    <property type="evidence" value="ECO:0007669"/>
    <property type="project" value="UniProtKB-KW"/>
</dbReference>
<keyword evidence="4" id="KW-0804">Transcription</keyword>
<dbReference type="SUPFAM" id="SSF52540">
    <property type="entry name" value="P-loop containing nucleoside triphosphate hydrolases"/>
    <property type="match status" value="1"/>
</dbReference>
<evidence type="ECO:0000256" key="5">
    <source>
        <dbReference type="PROSITE-ProRule" id="PRU00169"/>
    </source>
</evidence>
<protein>
    <submittedName>
        <fullName evidence="8">Two-component system response regulator</fullName>
    </submittedName>
</protein>
<dbReference type="InterPro" id="IPR011006">
    <property type="entry name" value="CheY-like_superfamily"/>
</dbReference>
<dbReference type="PANTHER" id="PTHR32071:SF113">
    <property type="entry name" value="ALGINATE BIOSYNTHESIS TRANSCRIPTIONAL REGULATORY PROTEIN ALGB"/>
    <property type="match status" value="1"/>
</dbReference>
<dbReference type="RefSeq" id="WP_243335381.1">
    <property type="nucleotide sequence ID" value="NZ_AP027081.1"/>
</dbReference>
<feature type="modified residue" description="4-aspartylphosphate" evidence="5">
    <location>
        <position position="54"/>
    </location>
</feature>
<dbReference type="SMART" id="SM00448">
    <property type="entry name" value="REC"/>
    <property type="match status" value="1"/>
</dbReference>
<dbReference type="InterPro" id="IPR025944">
    <property type="entry name" value="Sigma_54_int_dom_CS"/>
</dbReference>
<dbReference type="PANTHER" id="PTHR32071">
    <property type="entry name" value="TRANSCRIPTIONAL REGULATORY PROTEIN"/>
    <property type="match status" value="1"/>
</dbReference>
<dbReference type="PROSITE" id="PS50110">
    <property type="entry name" value="RESPONSE_REGULATORY"/>
    <property type="match status" value="1"/>
</dbReference>
<dbReference type="FunFam" id="3.40.50.300:FF:000006">
    <property type="entry name" value="DNA-binding transcriptional regulator NtrC"/>
    <property type="match status" value="1"/>
</dbReference>
<keyword evidence="9" id="KW-1185">Reference proteome</keyword>
<sequence length="443" mass="47684">MGRPRILVVDDEPLAAGLLGEFLARRGVAVDAAATCAEAEARFGREVYDAVLLDYGLPDGNGLDLLGRLRAADPGVPIVLVTGQGSIALAVDAIKLGAEQFLVKPVDLGLLAQVLDRVMETQRARRRQAALAAEPDRPPRLFLGTSPAIRRLEAEARLAAAAEAPVLLLGPTGTGKSELARWLHRQSPRAAEPFLELNCAGLTREFLDTELFGHEKGAFTGAVAAKMGLLEAANRGTVLLDELGDMDLLIQPKLLKALEEKRFRRLGDLRDRRVDFRLVSATHRDLEALVEAGAFRADLFYRVSALQIAVPSLAERTEDIPLLAGELLARSAAAWGRETPALEPAAAGLLARQPWPGNIRELRNVLERALLATPGPLIPASALALRPGPAPAAEGGRMTLRELERAHIALALREEGRVDAAARRLGIPRSTLYQRLKALGLRP</sequence>
<dbReference type="PROSITE" id="PS50045">
    <property type="entry name" value="SIGMA54_INTERACT_4"/>
    <property type="match status" value="1"/>
</dbReference>
<keyword evidence="1" id="KW-0547">Nucleotide-binding</keyword>
<keyword evidence="3" id="KW-0805">Transcription regulation</keyword>
<dbReference type="Pfam" id="PF25601">
    <property type="entry name" value="AAA_lid_14"/>
    <property type="match status" value="1"/>
</dbReference>
<keyword evidence="2" id="KW-0067">ATP-binding</keyword>
<keyword evidence="5" id="KW-0597">Phosphoprotein</keyword>
<dbReference type="GO" id="GO:0043565">
    <property type="term" value="F:sequence-specific DNA binding"/>
    <property type="evidence" value="ECO:0007669"/>
    <property type="project" value="InterPro"/>
</dbReference>
<dbReference type="GO" id="GO:0006355">
    <property type="term" value="P:regulation of DNA-templated transcription"/>
    <property type="evidence" value="ECO:0007669"/>
    <property type="project" value="InterPro"/>
</dbReference>
<dbReference type="InterPro" id="IPR027417">
    <property type="entry name" value="P-loop_NTPase"/>
</dbReference>
<dbReference type="PROSITE" id="PS00688">
    <property type="entry name" value="SIGMA54_INTERACT_3"/>
    <property type="match status" value="1"/>
</dbReference>
<evidence type="ECO:0000256" key="1">
    <source>
        <dbReference type="ARBA" id="ARBA00022741"/>
    </source>
</evidence>
<evidence type="ECO:0000313" key="9">
    <source>
        <dbReference type="Proteomes" id="UP001228113"/>
    </source>
</evidence>
<organism evidence="8 9">
    <name type="scientific">Mesoterricola sediminis</name>
    <dbReference type="NCBI Taxonomy" id="2927980"/>
    <lineage>
        <taxon>Bacteria</taxon>
        <taxon>Pseudomonadati</taxon>
        <taxon>Acidobacteriota</taxon>
        <taxon>Holophagae</taxon>
        <taxon>Holophagales</taxon>
        <taxon>Holophagaceae</taxon>
        <taxon>Mesoterricola</taxon>
    </lineage>
</organism>
<dbReference type="InterPro" id="IPR002197">
    <property type="entry name" value="HTH_Fis"/>
</dbReference>
<evidence type="ECO:0000259" key="7">
    <source>
        <dbReference type="PROSITE" id="PS50110"/>
    </source>
</evidence>
<dbReference type="InterPro" id="IPR001789">
    <property type="entry name" value="Sig_transdc_resp-reg_receiver"/>
</dbReference>
<evidence type="ECO:0000259" key="6">
    <source>
        <dbReference type="PROSITE" id="PS50045"/>
    </source>
</evidence>
<dbReference type="Gene3D" id="3.40.50.2300">
    <property type="match status" value="1"/>
</dbReference>
<dbReference type="InterPro" id="IPR009057">
    <property type="entry name" value="Homeodomain-like_sf"/>
</dbReference>
<dbReference type="InterPro" id="IPR058031">
    <property type="entry name" value="AAA_lid_NorR"/>
</dbReference>
<dbReference type="CDD" id="cd00009">
    <property type="entry name" value="AAA"/>
    <property type="match status" value="1"/>
</dbReference>
<dbReference type="Gene3D" id="1.10.10.60">
    <property type="entry name" value="Homeodomain-like"/>
    <property type="match status" value="1"/>
</dbReference>
<name>A0AA48H514_9BACT</name>
<reference evidence="8" key="1">
    <citation type="journal article" date="2023" name="Int. J. Syst. Evol. Microbiol.">
        <title>Mesoterricola silvestris gen. nov., sp. nov., Mesoterricola sediminis sp. nov., Geothrix oryzae sp. nov., Geothrix edaphica sp. nov., Geothrix rubra sp. nov., and Geothrix limicola sp. nov., six novel members of Acidobacteriota isolated from soils.</title>
        <authorList>
            <person name="Itoh H."/>
            <person name="Sugisawa Y."/>
            <person name="Mise K."/>
            <person name="Xu Z."/>
            <person name="Kuniyasu M."/>
            <person name="Ushijima N."/>
            <person name="Kawano K."/>
            <person name="Kobayashi E."/>
            <person name="Shiratori Y."/>
            <person name="Masuda Y."/>
            <person name="Senoo K."/>
        </authorList>
    </citation>
    <scope>NUCLEOTIDE SEQUENCE</scope>
    <source>
        <strain evidence="8">W786</strain>
    </source>
</reference>
<dbReference type="Proteomes" id="UP001228113">
    <property type="component" value="Chromosome"/>
</dbReference>
<dbReference type="EMBL" id="AP027081">
    <property type="protein sequence ID" value="BDU76093.1"/>
    <property type="molecule type" value="Genomic_DNA"/>
</dbReference>
<dbReference type="GO" id="GO:0000160">
    <property type="term" value="P:phosphorelay signal transduction system"/>
    <property type="evidence" value="ECO:0007669"/>
    <property type="project" value="InterPro"/>
</dbReference>
<dbReference type="Gene3D" id="3.40.50.300">
    <property type="entry name" value="P-loop containing nucleotide triphosphate hydrolases"/>
    <property type="match status" value="1"/>
</dbReference>
<dbReference type="Gene3D" id="1.10.8.60">
    <property type="match status" value="1"/>
</dbReference>
<dbReference type="Pfam" id="PF02954">
    <property type="entry name" value="HTH_8"/>
    <property type="match status" value="1"/>
</dbReference>
<dbReference type="SMART" id="SM00382">
    <property type="entry name" value="AAA"/>
    <property type="match status" value="1"/>
</dbReference>
<dbReference type="Pfam" id="PF00072">
    <property type="entry name" value="Response_reg"/>
    <property type="match status" value="1"/>
</dbReference>
<dbReference type="SUPFAM" id="SSF46689">
    <property type="entry name" value="Homeodomain-like"/>
    <property type="match status" value="1"/>
</dbReference>
<accession>A0AA48H514</accession>
<dbReference type="KEGG" id="msea:METESE_10510"/>
<feature type="domain" description="Sigma-54 factor interaction" evidence="6">
    <location>
        <begin position="142"/>
        <end position="371"/>
    </location>
</feature>
<gene>
    <name evidence="8" type="primary">pilR_1</name>
    <name evidence="8" type="ORF">METESE_10510</name>
</gene>
<dbReference type="Pfam" id="PF00158">
    <property type="entry name" value="Sigma54_activat"/>
    <property type="match status" value="1"/>
</dbReference>